<reference evidence="2 3" key="1">
    <citation type="submission" date="2019-03" db="EMBL/GenBank/DDBJ databases">
        <title>Draft genome sequences of novel Actinobacteria.</title>
        <authorList>
            <person name="Sahin N."/>
            <person name="Ay H."/>
            <person name="Saygin H."/>
        </authorList>
    </citation>
    <scope>NUCLEOTIDE SEQUENCE [LARGE SCALE GENOMIC DNA]</scope>
    <source>
        <strain evidence="2 3">DSM 45347</strain>
    </source>
</reference>
<keyword evidence="3" id="KW-1185">Reference proteome</keyword>
<organism evidence="2 3">
    <name type="scientific">Actinomadura bangladeshensis</name>
    <dbReference type="NCBI Taxonomy" id="453573"/>
    <lineage>
        <taxon>Bacteria</taxon>
        <taxon>Bacillati</taxon>
        <taxon>Actinomycetota</taxon>
        <taxon>Actinomycetes</taxon>
        <taxon>Streptosporangiales</taxon>
        <taxon>Thermomonosporaceae</taxon>
        <taxon>Actinomadura</taxon>
    </lineage>
</organism>
<protein>
    <recommendedName>
        <fullName evidence="4">Exo-alpha-sialidase</fullName>
    </recommendedName>
</protein>
<name>A0A4R4NEL4_9ACTN</name>
<comment type="caution">
    <text evidence="2">The sequence shown here is derived from an EMBL/GenBank/DDBJ whole genome shotgun (WGS) entry which is preliminary data.</text>
</comment>
<keyword evidence="1" id="KW-0732">Signal</keyword>
<dbReference type="AlphaFoldDB" id="A0A4R4NEL4"/>
<sequence length="367" mass="39410">MPAIALALAFVGAVPPAQAAQPQPWRVVKTNDVSQYDDMAAVTATGRRNAWTFAVGDQHGQIIAQHWNGRVWRDATVPAGVPGEIREASATSASNVWAVGDSDSASRGSYALRWTGRKWVVAHRWATGIVSGVTAVGRNRAWVFSDGRRDAGVGTWYFDGRSWTQVQLPYNIERAGAVSARDIWAIANDSSDSFRVIAHYDGTAWTRVPVGDALPEDILGDEGEHSQQVFLSDVVAVSATEVWVTGMVRRTDELGTTRLPVAARWDGKRWQKVDVPGSWRPRVAAADGRGGLWISGEGAEGESGRDAPVLMHRSSDGMWSSSAVEAGGRIGYVDGMALVPGTTTLWGVGELRPADQSSSDGAIFRQG</sequence>
<dbReference type="Proteomes" id="UP000295431">
    <property type="component" value="Unassembled WGS sequence"/>
</dbReference>
<evidence type="ECO:0000313" key="2">
    <source>
        <dbReference type="EMBL" id="TDC06824.1"/>
    </source>
</evidence>
<proteinExistence type="predicted"/>
<evidence type="ECO:0008006" key="4">
    <source>
        <dbReference type="Google" id="ProtNLM"/>
    </source>
</evidence>
<feature type="signal peptide" evidence="1">
    <location>
        <begin position="1"/>
        <end position="19"/>
    </location>
</feature>
<accession>A0A4R4NEL4</accession>
<dbReference type="EMBL" id="SMJW01000257">
    <property type="protein sequence ID" value="TDC06824.1"/>
    <property type="molecule type" value="Genomic_DNA"/>
</dbReference>
<dbReference type="OrthoDB" id="3515089at2"/>
<evidence type="ECO:0000256" key="1">
    <source>
        <dbReference type="SAM" id="SignalP"/>
    </source>
</evidence>
<evidence type="ECO:0000313" key="3">
    <source>
        <dbReference type="Proteomes" id="UP000295431"/>
    </source>
</evidence>
<gene>
    <name evidence="2" type="ORF">E1284_33260</name>
</gene>
<dbReference type="RefSeq" id="WP_131944134.1">
    <property type="nucleotide sequence ID" value="NZ_BAAAMX010000029.1"/>
</dbReference>
<feature type="chain" id="PRO_5020795295" description="Exo-alpha-sialidase" evidence="1">
    <location>
        <begin position="20"/>
        <end position="367"/>
    </location>
</feature>